<feature type="compositionally biased region" description="Basic and acidic residues" evidence="2">
    <location>
        <begin position="46"/>
        <end position="60"/>
    </location>
</feature>
<dbReference type="AlphaFoldDB" id="A0A812DSS6"/>
<comment type="caution">
    <text evidence="3">The sequence shown here is derived from an EMBL/GenBank/DDBJ whole genome shotgun (WGS) entry which is preliminary data.</text>
</comment>
<evidence type="ECO:0000313" key="4">
    <source>
        <dbReference type="Proteomes" id="UP000597762"/>
    </source>
</evidence>
<organism evidence="3 4">
    <name type="scientific">Acanthosepion pharaonis</name>
    <name type="common">Pharaoh cuttlefish</name>
    <name type="synonym">Sepia pharaonis</name>
    <dbReference type="NCBI Taxonomy" id="158019"/>
    <lineage>
        <taxon>Eukaryota</taxon>
        <taxon>Metazoa</taxon>
        <taxon>Spiralia</taxon>
        <taxon>Lophotrochozoa</taxon>
        <taxon>Mollusca</taxon>
        <taxon>Cephalopoda</taxon>
        <taxon>Coleoidea</taxon>
        <taxon>Decapodiformes</taxon>
        <taxon>Sepiida</taxon>
        <taxon>Sepiina</taxon>
        <taxon>Sepiidae</taxon>
        <taxon>Acanthosepion</taxon>
    </lineage>
</organism>
<keyword evidence="1" id="KW-0175">Coiled coil</keyword>
<feature type="coiled-coil region" evidence="1">
    <location>
        <begin position="173"/>
        <end position="242"/>
    </location>
</feature>
<evidence type="ECO:0000256" key="1">
    <source>
        <dbReference type="SAM" id="Coils"/>
    </source>
</evidence>
<proteinExistence type="predicted"/>
<reference evidence="3" key="1">
    <citation type="submission" date="2021-01" db="EMBL/GenBank/DDBJ databases">
        <authorList>
            <person name="Li R."/>
            <person name="Bekaert M."/>
        </authorList>
    </citation>
    <scope>NUCLEOTIDE SEQUENCE</scope>
    <source>
        <strain evidence="3">Farmed</strain>
    </source>
</reference>
<keyword evidence="4" id="KW-1185">Reference proteome</keyword>
<name>A0A812DSS6_ACAPH</name>
<sequence length="257" mass="28981">MVFPNLPRGIYITRNVSPDQPSEPSGSDSFPGSHIQDSNNLLQSVKKPEDELSETDRTRDSGVISTDDCDNMESKEAIAAQIEMMQSSSFANSELTDASQTTIGDNSRIGDQVLSNLNISSLHNSASQEISPENKTDGETDSIAEYFKICDNNTRQTFLDVMRNDREQHMSALDKINTELKSVKHQLQQTKSEHILKEQQLEEVMKEMNQLQMEVMNLHSRCTELSNQEKTLQKKLKTYTKKVSLCDSALNAMTNER</sequence>
<feature type="compositionally biased region" description="Polar residues" evidence="2">
    <location>
        <begin position="14"/>
        <end position="43"/>
    </location>
</feature>
<evidence type="ECO:0000256" key="2">
    <source>
        <dbReference type="SAM" id="MobiDB-lite"/>
    </source>
</evidence>
<dbReference type="OrthoDB" id="10599798at2759"/>
<accession>A0A812DSS6</accession>
<gene>
    <name evidence="3" type="ORF">SPHA_58472</name>
</gene>
<dbReference type="Proteomes" id="UP000597762">
    <property type="component" value="Unassembled WGS sequence"/>
</dbReference>
<feature type="region of interest" description="Disordered" evidence="2">
    <location>
        <begin position="13"/>
        <end position="72"/>
    </location>
</feature>
<evidence type="ECO:0000313" key="3">
    <source>
        <dbReference type="EMBL" id="CAE1306158.1"/>
    </source>
</evidence>
<protein>
    <submittedName>
        <fullName evidence="3">Uncharacterized protein</fullName>
    </submittedName>
</protein>
<dbReference type="EMBL" id="CAHIKZ030003999">
    <property type="protein sequence ID" value="CAE1306158.1"/>
    <property type="molecule type" value="Genomic_DNA"/>
</dbReference>